<evidence type="ECO:0000256" key="2">
    <source>
        <dbReference type="ARBA" id="ARBA00023015"/>
    </source>
</evidence>
<dbReference type="InterPro" id="IPR000847">
    <property type="entry name" value="LysR_HTH_N"/>
</dbReference>
<name>A0A161RB79_9NEIS</name>
<dbReference type="Proteomes" id="UP000076625">
    <property type="component" value="Unassembled WGS sequence"/>
</dbReference>
<evidence type="ECO:0000256" key="3">
    <source>
        <dbReference type="ARBA" id="ARBA00023125"/>
    </source>
</evidence>
<feature type="domain" description="HTH lysR-type" evidence="5">
    <location>
        <begin position="6"/>
        <end position="63"/>
    </location>
</feature>
<reference evidence="7" key="1">
    <citation type="submission" date="2016-01" db="EMBL/GenBank/DDBJ databases">
        <title>Draft genome of Chromobacterium sp. F49.</title>
        <authorList>
            <person name="Hong K.W."/>
        </authorList>
    </citation>
    <scope>NUCLEOTIDE SEQUENCE [LARGE SCALE GENOMIC DNA]</scope>
    <source>
        <strain evidence="7">CN10</strain>
    </source>
</reference>
<comment type="caution">
    <text evidence="6">The sequence shown here is derived from an EMBL/GenBank/DDBJ whole genome shotgun (WGS) entry which is preliminary data.</text>
</comment>
<proteinExistence type="inferred from homology"/>
<evidence type="ECO:0000259" key="5">
    <source>
        <dbReference type="PROSITE" id="PS50931"/>
    </source>
</evidence>
<protein>
    <submittedName>
        <fullName evidence="6">LysR family transcriptional regulator</fullName>
    </submittedName>
</protein>
<dbReference type="STRING" id="1452487.AVW16_06660"/>
<dbReference type="InterPro" id="IPR036388">
    <property type="entry name" value="WH-like_DNA-bd_sf"/>
</dbReference>
<evidence type="ECO:0000256" key="4">
    <source>
        <dbReference type="ARBA" id="ARBA00023163"/>
    </source>
</evidence>
<dbReference type="EMBL" id="LQQU01000008">
    <property type="protein sequence ID" value="KZE34348.1"/>
    <property type="molecule type" value="Genomic_DNA"/>
</dbReference>
<dbReference type="InterPro" id="IPR058163">
    <property type="entry name" value="LysR-type_TF_proteobact-type"/>
</dbReference>
<accession>A0A161RB79</accession>
<keyword evidence="3" id="KW-0238">DNA-binding</keyword>
<dbReference type="PANTHER" id="PTHR30537:SF79">
    <property type="entry name" value="TRANSCRIPTIONAL REGULATOR-RELATED"/>
    <property type="match status" value="1"/>
</dbReference>
<dbReference type="Pfam" id="PF03466">
    <property type="entry name" value="LysR_substrate"/>
    <property type="match status" value="1"/>
</dbReference>
<dbReference type="OrthoDB" id="9786526at2"/>
<dbReference type="Gene3D" id="3.40.190.10">
    <property type="entry name" value="Periplasmic binding protein-like II"/>
    <property type="match status" value="2"/>
</dbReference>
<dbReference type="SUPFAM" id="SSF46785">
    <property type="entry name" value="Winged helix' DNA-binding domain"/>
    <property type="match status" value="1"/>
</dbReference>
<gene>
    <name evidence="6" type="ORF">AVW16_06660</name>
</gene>
<keyword evidence="7" id="KW-1185">Reference proteome</keyword>
<evidence type="ECO:0000256" key="1">
    <source>
        <dbReference type="ARBA" id="ARBA00009437"/>
    </source>
</evidence>
<dbReference type="SUPFAM" id="SSF53850">
    <property type="entry name" value="Periplasmic binding protein-like II"/>
    <property type="match status" value="1"/>
</dbReference>
<dbReference type="PRINTS" id="PR00039">
    <property type="entry name" value="HTHLYSR"/>
</dbReference>
<evidence type="ECO:0000313" key="6">
    <source>
        <dbReference type="EMBL" id="KZE34348.1"/>
    </source>
</evidence>
<organism evidence="6 7">
    <name type="scientific">Crenobacter luteus</name>
    <dbReference type="NCBI Taxonomy" id="1452487"/>
    <lineage>
        <taxon>Bacteria</taxon>
        <taxon>Pseudomonadati</taxon>
        <taxon>Pseudomonadota</taxon>
        <taxon>Betaproteobacteria</taxon>
        <taxon>Neisseriales</taxon>
        <taxon>Neisseriaceae</taxon>
        <taxon>Crenobacter</taxon>
    </lineage>
</organism>
<dbReference type="AlphaFoldDB" id="A0A161RB79"/>
<dbReference type="GO" id="GO:0006351">
    <property type="term" value="P:DNA-templated transcription"/>
    <property type="evidence" value="ECO:0007669"/>
    <property type="project" value="TreeGrafter"/>
</dbReference>
<keyword evidence="2" id="KW-0805">Transcription regulation</keyword>
<dbReference type="PANTHER" id="PTHR30537">
    <property type="entry name" value="HTH-TYPE TRANSCRIPTIONAL REGULATOR"/>
    <property type="match status" value="1"/>
</dbReference>
<dbReference type="FunFam" id="1.10.10.10:FF:000001">
    <property type="entry name" value="LysR family transcriptional regulator"/>
    <property type="match status" value="1"/>
</dbReference>
<dbReference type="GO" id="GO:0043565">
    <property type="term" value="F:sequence-specific DNA binding"/>
    <property type="evidence" value="ECO:0007669"/>
    <property type="project" value="TreeGrafter"/>
</dbReference>
<keyword evidence="4" id="KW-0804">Transcription</keyword>
<sequence length="299" mass="31877">MLKRYPSLQAMRAFLQAARAGSFSRAARELDLTHSAISQQIRTLEDYVGQALFVREGGGVVLTDAGQRFASVLADGVAQMERALLAVRTEPAARTLTIDIDAELAQAWLNARLPALLAALPDCVPVFMSTPRAERPSFERVDVSLRYGYGEWIDCEMALVSGDRLTVVASPALLAARGMTRPLAPARVLELPLLAYTRRSWSPWLEAAGLEPAEPRAVASFDNAANLVAAAEAGLGAGLGRGLLVADALRAGRLVAVTEVVIPTHYNLYAVWPRGQGARAQPVLDAVRTLVAATVSPAG</sequence>
<dbReference type="RefSeq" id="WP_066610271.1">
    <property type="nucleotide sequence ID" value="NZ_LQQU01000008.1"/>
</dbReference>
<comment type="similarity">
    <text evidence="1">Belongs to the LysR transcriptional regulatory family.</text>
</comment>
<evidence type="ECO:0000313" key="7">
    <source>
        <dbReference type="Proteomes" id="UP000076625"/>
    </source>
</evidence>
<dbReference type="Pfam" id="PF00126">
    <property type="entry name" value="HTH_1"/>
    <property type="match status" value="1"/>
</dbReference>
<dbReference type="GO" id="GO:0003700">
    <property type="term" value="F:DNA-binding transcription factor activity"/>
    <property type="evidence" value="ECO:0007669"/>
    <property type="project" value="InterPro"/>
</dbReference>
<dbReference type="InterPro" id="IPR005119">
    <property type="entry name" value="LysR_subst-bd"/>
</dbReference>
<dbReference type="Gene3D" id="1.10.10.10">
    <property type="entry name" value="Winged helix-like DNA-binding domain superfamily/Winged helix DNA-binding domain"/>
    <property type="match status" value="1"/>
</dbReference>
<dbReference type="PROSITE" id="PS50931">
    <property type="entry name" value="HTH_LYSR"/>
    <property type="match status" value="1"/>
</dbReference>
<dbReference type="InterPro" id="IPR036390">
    <property type="entry name" value="WH_DNA-bd_sf"/>
</dbReference>